<dbReference type="PANTHER" id="PTHR22911">
    <property type="entry name" value="ACYL-MALONYL CONDENSING ENZYME-RELATED"/>
    <property type="match status" value="1"/>
</dbReference>
<evidence type="ECO:0000313" key="3">
    <source>
        <dbReference type="EMBL" id="SVA60463.1"/>
    </source>
</evidence>
<feature type="transmembrane region" description="Helical" evidence="1">
    <location>
        <begin position="213"/>
        <end position="236"/>
    </location>
</feature>
<dbReference type="SUPFAM" id="SSF103481">
    <property type="entry name" value="Multidrug resistance efflux transporter EmrE"/>
    <property type="match status" value="1"/>
</dbReference>
<dbReference type="PANTHER" id="PTHR22911:SF79">
    <property type="entry name" value="MOBA-LIKE NTP TRANSFERASE DOMAIN-CONTAINING PROTEIN"/>
    <property type="match status" value="1"/>
</dbReference>
<feature type="transmembrane region" description="Helical" evidence="1">
    <location>
        <begin position="42"/>
        <end position="61"/>
    </location>
</feature>
<dbReference type="AlphaFoldDB" id="A0A381X8B5"/>
<accession>A0A381X8B5</accession>
<dbReference type="EMBL" id="UINC01014120">
    <property type="protein sequence ID" value="SVA60463.1"/>
    <property type="molecule type" value="Genomic_DNA"/>
</dbReference>
<gene>
    <name evidence="3" type="ORF">METZ01_LOCUS113317</name>
</gene>
<dbReference type="GO" id="GO:0016020">
    <property type="term" value="C:membrane"/>
    <property type="evidence" value="ECO:0007669"/>
    <property type="project" value="InterPro"/>
</dbReference>
<dbReference type="Pfam" id="PF00892">
    <property type="entry name" value="EamA"/>
    <property type="match status" value="2"/>
</dbReference>
<feature type="domain" description="EamA" evidence="2">
    <location>
        <begin position="153"/>
        <end position="285"/>
    </location>
</feature>
<feature type="transmembrane region" description="Helical" evidence="1">
    <location>
        <begin position="248"/>
        <end position="267"/>
    </location>
</feature>
<feature type="transmembrane region" description="Helical" evidence="1">
    <location>
        <begin position="12"/>
        <end position="30"/>
    </location>
</feature>
<feature type="transmembrane region" description="Helical" evidence="1">
    <location>
        <begin position="73"/>
        <end position="94"/>
    </location>
</feature>
<keyword evidence="1" id="KW-0472">Membrane</keyword>
<protein>
    <recommendedName>
        <fullName evidence="2">EamA domain-containing protein</fullName>
    </recommendedName>
</protein>
<evidence type="ECO:0000259" key="2">
    <source>
        <dbReference type="Pfam" id="PF00892"/>
    </source>
</evidence>
<feature type="domain" description="EamA" evidence="2">
    <location>
        <begin position="14"/>
        <end position="141"/>
    </location>
</feature>
<keyword evidence="1" id="KW-0812">Transmembrane</keyword>
<feature type="transmembrane region" description="Helical" evidence="1">
    <location>
        <begin position="184"/>
        <end position="201"/>
    </location>
</feature>
<reference evidence="3" key="1">
    <citation type="submission" date="2018-05" db="EMBL/GenBank/DDBJ databases">
        <authorList>
            <person name="Lanie J.A."/>
            <person name="Ng W.-L."/>
            <person name="Kazmierczak K.M."/>
            <person name="Andrzejewski T.M."/>
            <person name="Davidsen T.M."/>
            <person name="Wayne K.J."/>
            <person name="Tettelin H."/>
            <person name="Glass J.I."/>
            <person name="Rusch D."/>
            <person name="Podicherti R."/>
            <person name="Tsui H.-C.T."/>
            <person name="Winkler M.E."/>
        </authorList>
    </citation>
    <scope>NUCLEOTIDE SEQUENCE</scope>
</reference>
<dbReference type="InterPro" id="IPR037185">
    <property type="entry name" value="EmrE-like"/>
</dbReference>
<organism evidence="3">
    <name type="scientific">marine metagenome</name>
    <dbReference type="NCBI Taxonomy" id="408172"/>
    <lineage>
        <taxon>unclassified sequences</taxon>
        <taxon>metagenomes</taxon>
        <taxon>ecological metagenomes</taxon>
    </lineage>
</organism>
<proteinExistence type="predicted"/>
<name>A0A381X8B5_9ZZZZ</name>
<feature type="transmembrane region" description="Helical" evidence="1">
    <location>
        <begin position="153"/>
        <end position="172"/>
    </location>
</feature>
<evidence type="ECO:0000256" key="1">
    <source>
        <dbReference type="SAM" id="Phobius"/>
    </source>
</evidence>
<sequence>MQLSQIGSKNLARLACVLAGGVWGIVWIPLRALDIAGIPGAWATSLLHLIPALILLPLVLLRFTKIRAAGIPLQAIGSSLGISMMLYSTAFLYTDVLHALLLYFLIPIWGALLAKVWLKEPISKNRIIGIVLGLSGMLVILNIDQGFPVPRNIGDWMALAAGMIWAVAANLLRRYPHYQALDITTTWFYWCSGFSVIVAYITHPHVGPETVDAVFNVLIWVLPIALLVLTPIYFMAAWGTPKLNPGTSGILFMTEISVCTISATLLTNEPFGLREILGVGLITAAGLTEVVVPIIAAIILNSRKQPSRKH</sequence>
<feature type="transmembrane region" description="Helical" evidence="1">
    <location>
        <begin position="100"/>
        <end position="118"/>
    </location>
</feature>
<feature type="transmembrane region" description="Helical" evidence="1">
    <location>
        <begin position="279"/>
        <end position="300"/>
    </location>
</feature>
<keyword evidence="1" id="KW-1133">Transmembrane helix</keyword>
<dbReference type="InterPro" id="IPR000620">
    <property type="entry name" value="EamA_dom"/>
</dbReference>
<feature type="transmembrane region" description="Helical" evidence="1">
    <location>
        <begin position="127"/>
        <end position="147"/>
    </location>
</feature>